<name>A0A2T2YLQ2_9BACT</name>
<dbReference type="InterPro" id="IPR011990">
    <property type="entry name" value="TPR-like_helical_dom_sf"/>
</dbReference>
<dbReference type="PROSITE" id="PS51257">
    <property type="entry name" value="PROKAR_LIPOPROTEIN"/>
    <property type="match status" value="1"/>
</dbReference>
<sequence>MKKYIFLVLAGLLTGMSGCDKDFEEINTNPVQAITTDPVYLFSSAQFGSSIVTHHYQGEIVQQVNTPFTGVIEGGNHNVVIEANANAIYNSLYTGPVRNLVDAIAKTQDNPNLSNLNSMARIWKAYVFMILVDTYGDVPYFEAGQAFLGSINQPKYDNQEAIYEDILKELEAATNALDPAKDVVRGDLFYAGSIPQWKKLGNSLLLRAGMRYTELDEAKATAIVAKAVDPTRGGVMTSNADNALIRHNPTYTNGTSNQLTSTERQNFFVGQPFVDYLKTTNDPRMPYIVVKYSFSSQPAGGDMNTNPADQVGMPYGYSDVTLVNAPGYPDKVNGTFAYSQFRRNTVLRLEAPEHFVTFGQTQLLLAEAVTRGYATGDAKVYYETGIKAHMDQMKDYEPTIINITPEQQQAYLQGPEVAFDPARALEQINEQYWVASFRNWSEAWANFRRTGYPQLQPINYPGEDPSIKTTSAGGFIRRLTYPVREVSVNSANTQAAATRMGGDNLGTRIFWDKL</sequence>
<proteinExistence type="predicted"/>
<dbReference type="RefSeq" id="WP_106932597.1">
    <property type="nucleotide sequence ID" value="NZ_PYFT01000001.1"/>
</dbReference>
<gene>
    <name evidence="1" type="ORF">AHMF7605_24420</name>
</gene>
<evidence type="ECO:0000313" key="2">
    <source>
        <dbReference type="Proteomes" id="UP000240357"/>
    </source>
</evidence>
<dbReference type="OrthoDB" id="622163at2"/>
<dbReference type="Pfam" id="PF12771">
    <property type="entry name" value="SusD-like_2"/>
    <property type="match status" value="1"/>
</dbReference>
<dbReference type="Proteomes" id="UP000240357">
    <property type="component" value="Unassembled WGS sequence"/>
</dbReference>
<accession>A0A2T2YLQ2</accession>
<dbReference type="Gene3D" id="1.25.40.390">
    <property type="match status" value="1"/>
</dbReference>
<dbReference type="EMBL" id="PYFT01000001">
    <property type="protein sequence ID" value="PSR56419.1"/>
    <property type="molecule type" value="Genomic_DNA"/>
</dbReference>
<comment type="caution">
    <text evidence="1">The sequence shown here is derived from an EMBL/GenBank/DDBJ whole genome shotgun (WGS) entry which is preliminary data.</text>
</comment>
<reference evidence="1 2" key="1">
    <citation type="submission" date="2018-03" db="EMBL/GenBank/DDBJ databases">
        <title>Adhaeribacter sp. HMF7605 Genome sequencing and assembly.</title>
        <authorList>
            <person name="Kang H."/>
            <person name="Kang J."/>
            <person name="Cha I."/>
            <person name="Kim H."/>
            <person name="Joh K."/>
        </authorList>
    </citation>
    <scope>NUCLEOTIDE SEQUENCE [LARGE SCALE GENOMIC DNA]</scope>
    <source>
        <strain evidence="1 2">HMF7605</strain>
    </source>
</reference>
<keyword evidence="1" id="KW-0449">Lipoprotein</keyword>
<dbReference type="AlphaFoldDB" id="A0A2T2YLQ2"/>
<dbReference type="InterPro" id="IPR041662">
    <property type="entry name" value="SusD-like_2"/>
</dbReference>
<keyword evidence="2" id="KW-1185">Reference proteome</keyword>
<dbReference type="SUPFAM" id="SSF48452">
    <property type="entry name" value="TPR-like"/>
    <property type="match status" value="1"/>
</dbReference>
<protein>
    <submittedName>
        <fullName evidence="1">SusD/RagB family nutrient-binding outer membrane lipoprotein</fullName>
    </submittedName>
</protein>
<organism evidence="1 2">
    <name type="scientific">Adhaeribacter arboris</name>
    <dbReference type="NCBI Taxonomy" id="2072846"/>
    <lineage>
        <taxon>Bacteria</taxon>
        <taxon>Pseudomonadati</taxon>
        <taxon>Bacteroidota</taxon>
        <taxon>Cytophagia</taxon>
        <taxon>Cytophagales</taxon>
        <taxon>Hymenobacteraceae</taxon>
        <taxon>Adhaeribacter</taxon>
    </lineage>
</organism>
<evidence type="ECO:0000313" key="1">
    <source>
        <dbReference type="EMBL" id="PSR56419.1"/>
    </source>
</evidence>